<keyword evidence="2" id="KW-0963">Cytoplasm</keyword>
<evidence type="ECO:0000256" key="1">
    <source>
        <dbReference type="ARBA" id="ARBA00004496"/>
    </source>
</evidence>
<protein>
    <recommendedName>
        <fullName evidence="4">Nucleoside diphosphate kinase-like domain-containing protein</fullName>
    </recommendedName>
</protein>
<evidence type="ECO:0000256" key="3">
    <source>
        <dbReference type="PROSITE-ProRule" id="PRU00706"/>
    </source>
</evidence>
<dbReference type="InterPro" id="IPR034907">
    <property type="entry name" value="NDK-like_dom"/>
</dbReference>
<comment type="subcellular location">
    <subcellularLocation>
        <location evidence="1">Cytoplasm</location>
    </subcellularLocation>
</comment>
<dbReference type="Gene3D" id="3.30.70.141">
    <property type="entry name" value="Nucleoside diphosphate kinase-like domain"/>
    <property type="match status" value="2"/>
</dbReference>
<organism evidence="5 6">
    <name type="scientific">Sphenodon punctatus</name>
    <name type="common">Tuatara</name>
    <name type="synonym">Hatteria punctata</name>
    <dbReference type="NCBI Taxonomy" id="8508"/>
    <lineage>
        <taxon>Eukaryota</taxon>
        <taxon>Metazoa</taxon>
        <taxon>Chordata</taxon>
        <taxon>Craniata</taxon>
        <taxon>Vertebrata</taxon>
        <taxon>Euteleostomi</taxon>
        <taxon>Lepidosauria</taxon>
        <taxon>Sphenodontia</taxon>
        <taxon>Sphenodontidae</taxon>
        <taxon>Sphenodon</taxon>
    </lineage>
</organism>
<dbReference type="SUPFAM" id="SSF54919">
    <property type="entry name" value="Nucleoside diphosphate kinase, NDK"/>
    <property type="match status" value="1"/>
</dbReference>
<dbReference type="PANTHER" id="PTHR43109:SF2">
    <property type="entry name" value="NUCLEOSIDE DIPHOSPHATE KINASE 7"/>
    <property type="match status" value="1"/>
</dbReference>
<dbReference type="PROSITE" id="PS51374">
    <property type="entry name" value="NDPK_LIKE"/>
    <property type="match status" value="1"/>
</dbReference>
<accession>A0A8D0GJ58</accession>
<keyword evidence="6" id="KW-1185">Reference proteome</keyword>
<evidence type="ECO:0000256" key="2">
    <source>
        <dbReference type="ARBA" id="ARBA00022490"/>
    </source>
</evidence>
<reference evidence="5" key="2">
    <citation type="submission" date="2025-09" db="UniProtKB">
        <authorList>
            <consortium name="Ensembl"/>
        </authorList>
    </citation>
    <scope>IDENTIFICATION</scope>
</reference>
<dbReference type="GO" id="GO:0005879">
    <property type="term" value="C:axonemal microtubule"/>
    <property type="evidence" value="ECO:0007669"/>
    <property type="project" value="TreeGrafter"/>
</dbReference>
<proteinExistence type="inferred from homology"/>
<dbReference type="GeneTree" id="ENSGT00940000158946"/>
<dbReference type="Ensembl" id="ENSSPUT00000006362.1">
    <property type="protein sequence ID" value="ENSSPUP00000005980.1"/>
    <property type="gene ID" value="ENSSPUG00000004614.1"/>
</dbReference>
<comment type="similarity">
    <text evidence="3">Belongs to the NDK family.</text>
</comment>
<feature type="domain" description="Nucleoside diphosphate kinase-like" evidence="4">
    <location>
        <begin position="1"/>
        <end position="85"/>
    </location>
</feature>
<dbReference type="GO" id="GO:0005813">
    <property type="term" value="C:centrosome"/>
    <property type="evidence" value="ECO:0007669"/>
    <property type="project" value="TreeGrafter"/>
</dbReference>
<dbReference type="SMART" id="SM00562">
    <property type="entry name" value="NDK"/>
    <property type="match status" value="1"/>
</dbReference>
<evidence type="ECO:0000313" key="6">
    <source>
        <dbReference type="Proteomes" id="UP000694392"/>
    </source>
</evidence>
<name>A0A8D0GJ58_SPHPU</name>
<evidence type="ECO:0000259" key="4">
    <source>
        <dbReference type="SMART" id="SM00562"/>
    </source>
</evidence>
<dbReference type="InterPro" id="IPR036850">
    <property type="entry name" value="NDK-like_dom_sf"/>
</dbReference>
<dbReference type="Proteomes" id="UP000694392">
    <property type="component" value="Unplaced"/>
</dbReference>
<dbReference type="Pfam" id="PF00334">
    <property type="entry name" value="NDK"/>
    <property type="match status" value="1"/>
</dbReference>
<sequence length="86" mass="9927">MIKTILDEGFEISALQMFNMERANAEEFYEIYKGVVAEYPEIARHLRPGTLRALFGKNKIQNAVHCTDLPEDGVLEVQYFFKILDS</sequence>
<evidence type="ECO:0000313" key="5">
    <source>
        <dbReference type="Ensembl" id="ENSSPUP00000005980.1"/>
    </source>
</evidence>
<reference evidence="5" key="1">
    <citation type="submission" date="2025-08" db="UniProtKB">
        <authorList>
            <consortium name="Ensembl"/>
        </authorList>
    </citation>
    <scope>IDENTIFICATION</scope>
</reference>
<dbReference type="AlphaFoldDB" id="A0A8D0GJ58"/>
<comment type="caution">
    <text evidence="3">Lacks conserved residue(s) required for the propagation of feature annotation.</text>
</comment>
<dbReference type="PANTHER" id="PTHR43109">
    <property type="entry name" value="NUCLEOSIDE DIPHOSPHATE KINASE 7"/>
    <property type="match status" value="1"/>
</dbReference>